<organism evidence="3 4">
    <name type="scientific">Pannonibacter phragmitetus</name>
    <dbReference type="NCBI Taxonomy" id="121719"/>
    <lineage>
        <taxon>Bacteria</taxon>
        <taxon>Pseudomonadati</taxon>
        <taxon>Pseudomonadota</taxon>
        <taxon>Alphaproteobacteria</taxon>
        <taxon>Hyphomicrobiales</taxon>
        <taxon>Stappiaceae</taxon>
        <taxon>Pannonibacter</taxon>
    </lineage>
</organism>
<sequence length="324" mass="34987">MKLSTMGAVIAVVASATLAKAEDWTAYTYSAVSTTAAVTGMNRIAERVGKETDGELTMTLHLGKTLQIASSDITQAVGDNIVNFAADFFFSGSVPIARVLNLPMLIENDDEWAKSAAAMEPILVKAFAQQDVTLLGGYRYPEQTIFTTFEMKSLADMKGHKIRVTSPEQGKFVEAFGGAPITLAGTEVPTALERGVIEGVLTASAGGAKNWHEFLPFNYRFPVNYGNSMIIANTGSFDALSEKDQQILRKIVAEEGAATTREFIEDETVQKTAQANGGMKIVELADGDLATAREKLAPYWEAWAKENGPEYEEALKIIRAAIGK</sequence>
<protein>
    <submittedName>
        <fullName evidence="3">Neu5Ac-binding protein</fullName>
    </submittedName>
</protein>
<dbReference type="Pfam" id="PF03480">
    <property type="entry name" value="DctP"/>
    <property type="match status" value="1"/>
</dbReference>
<dbReference type="GO" id="GO:0055085">
    <property type="term" value="P:transmembrane transport"/>
    <property type="evidence" value="ECO:0007669"/>
    <property type="project" value="InterPro"/>
</dbReference>
<dbReference type="PANTHER" id="PTHR33376:SF4">
    <property type="entry name" value="SIALIC ACID-BINDING PERIPLASMIC PROTEIN SIAP"/>
    <property type="match status" value="1"/>
</dbReference>
<dbReference type="Gene3D" id="3.40.190.170">
    <property type="entry name" value="Bacterial extracellular solute-binding protein, family 7"/>
    <property type="match status" value="1"/>
</dbReference>
<dbReference type="OrthoDB" id="9799287at2"/>
<dbReference type="PANTHER" id="PTHR33376">
    <property type="match status" value="1"/>
</dbReference>
<dbReference type="AlphaFoldDB" id="A0A379A0T1"/>
<dbReference type="RefSeq" id="WP_026356005.1">
    <property type="nucleotide sequence ID" value="NZ_UGSK01000001.1"/>
</dbReference>
<dbReference type="EMBL" id="UGSK01000001">
    <property type="protein sequence ID" value="SUB02401.1"/>
    <property type="molecule type" value="Genomic_DNA"/>
</dbReference>
<gene>
    <name evidence="3" type="primary">siaP_7</name>
    <name evidence="3" type="ORF">NCTC13350_03353</name>
</gene>
<evidence type="ECO:0000256" key="2">
    <source>
        <dbReference type="SAM" id="SignalP"/>
    </source>
</evidence>
<dbReference type="Proteomes" id="UP000255000">
    <property type="component" value="Unassembled WGS sequence"/>
</dbReference>
<feature type="signal peptide" evidence="2">
    <location>
        <begin position="1"/>
        <end position="21"/>
    </location>
</feature>
<dbReference type="InterPro" id="IPR018389">
    <property type="entry name" value="DctP_fam"/>
</dbReference>
<name>A0A379A0T1_9HYPH</name>
<dbReference type="NCBIfam" id="NF037995">
    <property type="entry name" value="TRAP_S1"/>
    <property type="match status" value="1"/>
</dbReference>
<evidence type="ECO:0000313" key="4">
    <source>
        <dbReference type="Proteomes" id="UP000255000"/>
    </source>
</evidence>
<proteinExistence type="predicted"/>
<evidence type="ECO:0000256" key="1">
    <source>
        <dbReference type="ARBA" id="ARBA00022729"/>
    </source>
</evidence>
<keyword evidence="1 2" id="KW-0732">Signal</keyword>
<dbReference type="InterPro" id="IPR038404">
    <property type="entry name" value="TRAP_DctP_sf"/>
</dbReference>
<evidence type="ECO:0000313" key="3">
    <source>
        <dbReference type="EMBL" id="SUB02401.1"/>
    </source>
</evidence>
<accession>A0A379A0T1</accession>
<reference evidence="3 4" key="1">
    <citation type="submission" date="2018-06" db="EMBL/GenBank/DDBJ databases">
        <authorList>
            <consortium name="Pathogen Informatics"/>
            <person name="Doyle S."/>
        </authorList>
    </citation>
    <scope>NUCLEOTIDE SEQUENCE [LARGE SCALE GENOMIC DNA]</scope>
    <source>
        <strain evidence="3 4">NCTC13350</strain>
    </source>
</reference>
<feature type="chain" id="PRO_5016656205" evidence="2">
    <location>
        <begin position="22"/>
        <end position="324"/>
    </location>
</feature>